<evidence type="ECO:0000256" key="5">
    <source>
        <dbReference type="ARBA" id="ARBA00022771"/>
    </source>
</evidence>
<dbReference type="OMA" id="VIHNVYS"/>
<dbReference type="SMART" id="SM00493">
    <property type="entry name" value="TOPRIM"/>
    <property type="match status" value="1"/>
</dbReference>
<comment type="function">
    <text evidence="11">Introduces a single-strand break via transesterification at a target site in duplex DNA. Releases the supercoiling and torsional tension of DNA introduced during the DNA replication and transcription by transiently cleaving and rejoining one strand of the DNA duplex. The scissile phosphodiester is attacked by the catalytic tyrosine of the enzyme, resulting in the formation of a DNA-(5'-phosphotyrosyl)-enzyme intermediate and the expulsion of a 3'-OH DNA strand.</text>
</comment>
<dbReference type="Pfam" id="PF06839">
    <property type="entry name" value="Zn_ribbon_GRF"/>
    <property type="match status" value="2"/>
</dbReference>
<dbReference type="Gene3D" id="1.10.460.10">
    <property type="entry name" value="Topoisomerase I, domain 2"/>
    <property type="match status" value="1"/>
</dbReference>
<dbReference type="PROSITE" id="PS50880">
    <property type="entry name" value="TOPRIM"/>
    <property type="match status" value="1"/>
</dbReference>
<dbReference type="Proteomes" id="UP000011082">
    <property type="component" value="Unassembled WGS sequence"/>
</dbReference>
<dbReference type="HOGENOM" id="CLU_002929_1_1_1"/>
<dbReference type="RefSeq" id="XP_007605148.1">
    <property type="nucleotide sequence ID" value="XM_007605086.1"/>
</dbReference>
<feature type="compositionally biased region" description="Basic residues" evidence="12">
    <location>
        <begin position="629"/>
        <end position="641"/>
    </location>
</feature>
<dbReference type="FunFam" id="1.10.290.10:FF:000001">
    <property type="entry name" value="DNA topoisomerase"/>
    <property type="match status" value="1"/>
</dbReference>
<dbReference type="CDD" id="cd03362">
    <property type="entry name" value="TOPRIM_TopoIA_TopoIII"/>
    <property type="match status" value="1"/>
</dbReference>
<dbReference type="SUPFAM" id="SSF56712">
    <property type="entry name" value="Prokaryotic type I DNA topoisomerase"/>
    <property type="match status" value="1"/>
</dbReference>
<dbReference type="PRINTS" id="PR00417">
    <property type="entry name" value="PRTPISMRASEI"/>
</dbReference>
<evidence type="ECO:0000256" key="9">
    <source>
        <dbReference type="ARBA" id="ARBA00023235"/>
    </source>
</evidence>
<evidence type="ECO:0000256" key="11">
    <source>
        <dbReference type="RuleBase" id="RU362092"/>
    </source>
</evidence>
<dbReference type="Pfam" id="PF01131">
    <property type="entry name" value="Topoisom_bac"/>
    <property type="match status" value="1"/>
</dbReference>
<dbReference type="FunCoup" id="L2GKR2">
    <property type="interactions" value="225"/>
</dbReference>
<evidence type="ECO:0000256" key="2">
    <source>
        <dbReference type="ARBA" id="ARBA00009446"/>
    </source>
</evidence>
<dbReference type="InterPro" id="IPR013824">
    <property type="entry name" value="Topo_IA_cen_sub1"/>
</dbReference>
<organism evidence="16 17">
    <name type="scientific">Vittaforma corneae (strain ATCC 50505)</name>
    <name type="common">Microsporidian parasite</name>
    <name type="synonym">Nosema corneum</name>
    <dbReference type="NCBI Taxonomy" id="993615"/>
    <lineage>
        <taxon>Eukaryota</taxon>
        <taxon>Fungi</taxon>
        <taxon>Fungi incertae sedis</taxon>
        <taxon>Microsporidia</taxon>
        <taxon>Nosematidae</taxon>
        <taxon>Vittaforma</taxon>
    </lineage>
</organism>
<dbReference type="GO" id="GO:0003917">
    <property type="term" value="F:DNA topoisomerase type I (single strand cut, ATP-independent) activity"/>
    <property type="evidence" value="ECO:0007669"/>
    <property type="project" value="UniProtKB-EC"/>
</dbReference>
<dbReference type="GO" id="GO:0003677">
    <property type="term" value="F:DNA binding"/>
    <property type="evidence" value="ECO:0007669"/>
    <property type="project" value="UniProtKB-KW"/>
</dbReference>
<dbReference type="GO" id="GO:0006281">
    <property type="term" value="P:DNA repair"/>
    <property type="evidence" value="ECO:0007669"/>
    <property type="project" value="TreeGrafter"/>
</dbReference>
<protein>
    <recommendedName>
        <fullName evidence="3 11">DNA topoisomerase</fullName>
        <ecNumber evidence="3 11">5.6.2.1</ecNumber>
    </recommendedName>
</protein>
<dbReference type="OrthoDB" id="430051at2759"/>
<evidence type="ECO:0000259" key="14">
    <source>
        <dbReference type="PROSITE" id="PS51999"/>
    </source>
</evidence>
<dbReference type="PROSITE" id="PS51999">
    <property type="entry name" value="ZF_GRF"/>
    <property type="match status" value="2"/>
</dbReference>
<dbReference type="GO" id="GO:0005634">
    <property type="term" value="C:nucleus"/>
    <property type="evidence" value="ECO:0007669"/>
    <property type="project" value="TreeGrafter"/>
</dbReference>
<evidence type="ECO:0000259" key="13">
    <source>
        <dbReference type="PROSITE" id="PS50880"/>
    </source>
</evidence>
<feature type="domain" description="GRF-type" evidence="14">
    <location>
        <begin position="752"/>
        <end position="791"/>
    </location>
</feature>
<evidence type="ECO:0000256" key="4">
    <source>
        <dbReference type="ARBA" id="ARBA00022723"/>
    </source>
</evidence>
<keyword evidence="5 10" id="KW-0863">Zinc-finger</keyword>
<sequence>MIVLNVAEKPSVANSISKILSTSCNKTRGMHKYCPNIYFQTKFNSENSQMVFTSVLGHLFEFSFEDQGKWNESNPKDLFKEEIIGRINPEHKLAAENIKKLSERASLVVIWTDCDREGENIARQIKTIIETHRKVCIKRARFSAISRNEIECALENLTEINFLEADAVDARIELDLRIGSAFTRIQTISHNNGNVISFGPCQIPTLNFVVQRHIQIENFISEKYFSLQNTVLTDQNSKKQNDTIKNVFAWERKHLFDKNCIIYFYNVLRNSKAVISDKKVSNKEKYRPLPLRTVEFQKICSSFYKIDSHRLMSIAEKLYNNGYISYPRTETDSFPKSFGFKNIINKLKNDPRLGEYASNFAFVYPRSGSNNDQAHSPIYPLKDGSDLQGDERKIFEFISRRFLGCVSKNAKGVETEYTMNIFFNDGLSQHETFKCKGLNIVERNYLDVYIYDKWESSQVGDFRINEVVENNVEIIEGNTTKPEHLTESDLISLMDKNGIGTDATIHEHIHKIQTRGYVKKEKFKFIPLKLGLNLIKAYNSIGLPISEPTLRKNLEENLKKICEGTKNKNEIVKNEIQEYLRIYEKLEGSLNIYKEIMRDSEEPKKPEGGSMEKDSKRKKLKSNENIEHKKYHSSSVKKKAKSNADEYADVKFDQGVENTTNITKGNNKTGINKEDYCILTETERSKKLPKGQQELCDCGKEAKLLEAKKGENTGRMFLTCHFFPKKCSYFCWEDSPRHEPAKGSATERIINCFCGYEAQKKIANTESNRGREFYCCKKNYKKCKFFQWVDE</sequence>
<feature type="compositionally biased region" description="Basic and acidic residues" evidence="12">
    <location>
        <begin position="600"/>
        <end position="628"/>
    </location>
</feature>
<evidence type="ECO:0000259" key="15">
    <source>
        <dbReference type="PROSITE" id="PS52039"/>
    </source>
</evidence>
<dbReference type="InterPro" id="IPR034144">
    <property type="entry name" value="TOPRIM_TopoIII"/>
</dbReference>
<dbReference type="GeneID" id="19882413"/>
<evidence type="ECO:0000256" key="1">
    <source>
        <dbReference type="ARBA" id="ARBA00000213"/>
    </source>
</evidence>
<comment type="similarity">
    <text evidence="2 11">Belongs to the type IA topoisomerase family.</text>
</comment>
<dbReference type="InterPro" id="IPR013497">
    <property type="entry name" value="Topo_IA_cen"/>
</dbReference>
<dbReference type="Gene3D" id="3.40.50.140">
    <property type="match status" value="1"/>
</dbReference>
<evidence type="ECO:0000256" key="6">
    <source>
        <dbReference type="ARBA" id="ARBA00022833"/>
    </source>
</evidence>
<keyword evidence="7 11" id="KW-0799">Topoisomerase</keyword>
<feature type="domain" description="GRF-type" evidence="14">
    <location>
        <begin position="696"/>
        <end position="736"/>
    </location>
</feature>
<keyword evidence="9 11" id="KW-0413">Isomerase</keyword>
<keyword evidence="17" id="KW-1185">Reference proteome</keyword>
<proteinExistence type="inferred from homology"/>
<dbReference type="GO" id="GO:0006265">
    <property type="term" value="P:DNA topological change"/>
    <property type="evidence" value="ECO:0007669"/>
    <property type="project" value="InterPro"/>
</dbReference>
<reference evidence="17" key="1">
    <citation type="submission" date="2011-05" db="EMBL/GenBank/DDBJ databases">
        <title>The genome sequence of Vittaforma corneae strain ATCC 50505.</title>
        <authorList>
            <consortium name="The Broad Institute Genome Sequencing Platform"/>
            <person name="Cuomo C."/>
            <person name="Didier E."/>
            <person name="Bowers L."/>
            <person name="Young S.K."/>
            <person name="Zeng Q."/>
            <person name="Gargeya S."/>
            <person name="Fitzgerald M."/>
            <person name="Haas B."/>
            <person name="Abouelleil A."/>
            <person name="Alvarado L."/>
            <person name="Arachchi H.M."/>
            <person name="Berlin A."/>
            <person name="Chapman S.B."/>
            <person name="Gearin G."/>
            <person name="Goldberg J."/>
            <person name="Griggs A."/>
            <person name="Gujja S."/>
            <person name="Hansen M."/>
            <person name="Heiman D."/>
            <person name="Howarth C."/>
            <person name="Larimer J."/>
            <person name="Lui A."/>
            <person name="MacDonald P.J.P."/>
            <person name="McCowen C."/>
            <person name="Montmayeur A."/>
            <person name="Murphy C."/>
            <person name="Neiman D."/>
            <person name="Pearson M."/>
            <person name="Priest M."/>
            <person name="Roberts A."/>
            <person name="Saif S."/>
            <person name="Shea T."/>
            <person name="Sisk P."/>
            <person name="Stolte C."/>
            <person name="Sykes S."/>
            <person name="Wortman J."/>
            <person name="Nusbaum C."/>
            <person name="Birren B."/>
        </authorList>
    </citation>
    <scope>NUCLEOTIDE SEQUENCE [LARGE SCALE GENOMIC DNA]</scope>
    <source>
        <strain evidence="17">ATCC 50505</strain>
    </source>
</reference>
<evidence type="ECO:0000256" key="7">
    <source>
        <dbReference type="ARBA" id="ARBA00023029"/>
    </source>
</evidence>
<feature type="region of interest" description="Disordered" evidence="12">
    <location>
        <begin position="600"/>
        <end position="642"/>
    </location>
</feature>
<dbReference type="InterPro" id="IPR023405">
    <property type="entry name" value="Topo_IA_core_domain"/>
</dbReference>
<accession>L2GKR2</accession>
<evidence type="ECO:0000256" key="8">
    <source>
        <dbReference type="ARBA" id="ARBA00023125"/>
    </source>
</evidence>
<dbReference type="InterPro" id="IPR010666">
    <property type="entry name" value="Znf_GRF"/>
</dbReference>
<dbReference type="AlphaFoldDB" id="L2GKR2"/>
<keyword evidence="6" id="KW-0862">Zinc</keyword>
<keyword evidence="8 11" id="KW-0238">DNA-binding</keyword>
<dbReference type="InParanoid" id="L2GKR2"/>
<keyword evidence="4" id="KW-0479">Metal-binding</keyword>
<dbReference type="PANTHER" id="PTHR11390">
    <property type="entry name" value="PROKARYOTIC DNA TOPOISOMERASE"/>
    <property type="match status" value="1"/>
</dbReference>
<dbReference type="InterPro" id="IPR003601">
    <property type="entry name" value="Topo_IA_2"/>
</dbReference>
<dbReference type="GO" id="GO:0031422">
    <property type="term" value="C:RecQ family helicase-topoisomerase III complex"/>
    <property type="evidence" value="ECO:0007669"/>
    <property type="project" value="TreeGrafter"/>
</dbReference>
<dbReference type="EC" id="5.6.2.1" evidence="3 11"/>
<dbReference type="SMART" id="SM00436">
    <property type="entry name" value="TOP1Bc"/>
    <property type="match status" value="1"/>
</dbReference>
<name>L2GKR2_VITCO</name>
<evidence type="ECO:0000313" key="16">
    <source>
        <dbReference type="EMBL" id="ELA41214.1"/>
    </source>
</evidence>
<dbReference type="SMART" id="SM00437">
    <property type="entry name" value="TOP1Ac"/>
    <property type="match status" value="1"/>
</dbReference>
<dbReference type="InterPro" id="IPR013826">
    <property type="entry name" value="Topo_IA_cen_sub3"/>
</dbReference>
<dbReference type="Gene3D" id="1.10.290.10">
    <property type="entry name" value="Topoisomerase I, domain 4"/>
    <property type="match status" value="1"/>
</dbReference>
<feature type="domain" description="Topo IA-type catalytic" evidence="15">
    <location>
        <begin position="161"/>
        <end position="583"/>
    </location>
</feature>
<feature type="domain" description="Toprim" evidence="13">
    <location>
        <begin position="2"/>
        <end position="144"/>
    </location>
</feature>
<dbReference type="InterPro" id="IPR013825">
    <property type="entry name" value="Topo_IA_cen_sub2"/>
</dbReference>
<dbReference type="Gene3D" id="2.70.20.10">
    <property type="entry name" value="Topoisomerase I, domain 3"/>
    <property type="match status" value="1"/>
</dbReference>
<evidence type="ECO:0000256" key="3">
    <source>
        <dbReference type="ARBA" id="ARBA00012891"/>
    </source>
</evidence>
<evidence type="ECO:0000313" key="17">
    <source>
        <dbReference type="Proteomes" id="UP000011082"/>
    </source>
</evidence>
<dbReference type="STRING" id="993615.L2GKR2"/>
<gene>
    <name evidence="16" type="ORF">VICG_01703</name>
</gene>
<evidence type="ECO:0000256" key="10">
    <source>
        <dbReference type="PROSITE-ProRule" id="PRU01343"/>
    </source>
</evidence>
<dbReference type="InterPro" id="IPR003602">
    <property type="entry name" value="Topo_IA_DNA-bd_dom"/>
</dbReference>
<evidence type="ECO:0000256" key="12">
    <source>
        <dbReference type="SAM" id="MobiDB-lite"/>
    </source>
</evidence>
<dbReference type="GO" id="GO:0008270">
    <property type="term" value="F:zinc ion binding"/>
    <property type="evidence" value="ECO:0007669"/>
    <property type="project" value="UniProtKB-KW"/>
</dbReference>
<dbReference type="CDD" id="cd00186">
    <property type="entry name" value="TOP1Ac"/>
    <property type="match status" value="1"/>
</dbReference>
<dbReference type="EMBL" id="JH370147">
    <property type="protein sequence ID" value="ELA41214.1"/>
    <property type="molecule type" value="Genomic_DNA"/>
</dbReference>
<dbReference type="GO" id="GO:0006310">
    <property type="term" value="P:DNA recombination"/>
    <property type="evidence" value="ECO:0007669"/>
    <property type="project" value="TreeGrafter"/>
</dbReference>
<dbReference type="InterPro" id="IPR006171">
    <property type="entry name" value="TOPRIM_dom"/>
</dbReference>
<dbReference type="VEuPathDB" id="MicrosporidiaDB:VICG_01703"/>
<dbReference type="InterPro" id="IPR000380">
    <property type="entry name" value="Topo_IA"/>
</dbReference>
<dbReference type="PROSITE" id="PS52039">
    <property type="entry name" value="TOPO_IA_2"/>
    <property type="match status" value="1"/>
</dbReference>
<comment type="catalytic activity">
    <reaction evidence="1 11">
        <text>ATP-independent breakage of single-stranded DNA, followed by passage and rejoining.</text>
        <dbReference type="EC" id="5.6.2.1"/>
    </reaction>
</comment>
<dbReference type="PANTHER" id="PTHR11390:SF21">
    <property type="entry name" value="DNA TOPOISOMERASE 3-ALPHA"/>
    <property type="match status" value="1"/>
</dbReference>
<dbReference type="Pfam" id="PF01751">
    <property type="entry name" value="Toprim"/>
    <property type="match status" value="1"/>
</dbReference>